<proteinExistence type="predicted"/>
<dbReference type="AlphaFoldDB" id="A0A7I9V2W9"/>
<keyword evidence="2 4" id="KW-0472">Membrane</keyword>
<reference evidence="6" key="1">
    <citation type="submission" date="2019-06" db="EMBL/GenBank/DDBJ databases">
        <title>Gordonia isolated from sludge of a wastewater treatment plant.</title>
        <authorList>
            <person name="Tamura T."/>
            <person name="Aoyama K."/>
            <person name="Kang Y."/>
            <person name="Saito S."/>
            <person name="Akiyama N."/>
            <person name="Yazawa K."/>
            <person name="Gonoi T."/>
            <person name="Mikami Y."/>
        </authorList>
    </citation>
    <scope>NUCLEOTIDE SEQUENCE [LARGE SCALE GENOMIC DNA]</scope>
    <source>
        <strain evidence="6">NBRC 107696</strain>
    </source>
</reference>
<sequence>MKSDDDKREETADEVVADDAASTETVGLTKSDDAESVPVELSKTDEADDVDDSADEADAETADDADDAEGSDSSDSETETVATAVDDASSRHWLASAALAAASAALVAAVVCLGYFGYVGIRAYAVDSQRDQVRSGAVDGAEQAILNTFTVDPAHMDAWQKRVASSLTGDALKQAVDESAQGVIKQVEAAKDKANSIKVRIISSAATEVNADEETAKVLVLSEATASSAPDQPTGQSYLVTMVKADGLWKASVIVPLSGIAYDDSSSTPILNNNQGGGN</sequence>
<evidence type="ECO:0000256" key="2">
    <source>
        <dbReference type="ARBA" id="ARBA00023136"/>
    </source>
</evidence>
<keyword evidence="6" id="KW-1185">Reference proteome</keyword>
<evidence type="ECO:0000256" key="4">
    <source>
        <dbReference type="SAM" id="Phobius"/>
    </source>
</evidence>
<dbReference type="OrthoDB" id="4382097at2"/>
<protein>
    <recommendedName>
        <fullName evidence="7">Mce associated membrane protein</fullName>
    </recommendedName>
</protein>
<comment type="caution">
    <text evidence="5">The sequence shown here is derived from an EMBL/GenBank/DDBJ whole genome shotgun (WGS) entry which is preliminary data.</text>
</comment>
<dbReference type="RefSeq" id="WP_161893715.1">
    <property type="nucleotide sequence ID" value="NZ_BJOV01000001.1"/>
</dbReference>
<feature type="compositionally biased region" description="Acidic residues" evidence="3">
    <location>
        <begin position="46"/>
        <end position="78"/>
    </location>
</feature>
<keyword evidence="4" id="KW-1133">Transmembrane helix</keyword>
<accession>A0A7I9V2W9</accession>
<dbReference type="Proteomes" id="UP000444960">
    <property type="component" value="Unassembled WGS sequence"/>
</dbReference>
<feature type="compositionally biased region" description="Basic and acidic residues" evidence="3">
    <location>
        <begin position="1"/>
        <end position="10"/>
    </location>
</feature>
<organism evidence="5 6">
    <name type="scientific">Gordonia spumicola</name>
    <dbReference type="NCBI Taxonomy" id="589161"/>
    <lineage>
        <taxon>Bacteria</taxon>
        <taxon>Bacillati</taxon>
        <taxon>Actinomycetota</taxon>
        <taxon>Actinomycetes</taxon>
        <taxon>Mycobacteriales</taxon>
        <taxon>Gordoniaceae</taxon>
        <taxon>Gordonia</taxon>
    </lineage>
</organism>
<evidence type="ECO:0000256" key="3">
    <source>
        <dbReference type="SAM" id="MobiDB-lite"/>
    </source>
</evidence>
<dbReference type="PANTHER" id="PTHR37042:SF4">
    <property type="entry name" value="OUTER MEMBRANE PROTEIN RV1973"/>
    <property type="match status" value="1"/>
</dbReference>
<evidence type="ECO:0000313" key="6">
    <source>
        <dbReference type="Proteomes" id="UP000444960"/>
    </source>
</evidence>
<name>A0A7I9V2W9_9ACTN</name>
<evidence type="ECO:0000256" key="1">
    <source>
        <dbReference type="ARBA" id="ARBA00004370"/>
    </source>
</evidence>
<evidence type="ECO:0000313" key="5">
    <source>
        <dbReference type="EMBL" id="GED99748.1"/>
    </source>
</evidence>
<feature type="transmembrane region" description="Helical" evidence="4">
    <location>
        <begin position="93"/>
        <end position="118"/>
    </location>
</feature>
<dbReference type="GO" id="GO:0016020">
    <property type="term" value="C:membrane"/>
    <property type="evidence" value="ECO:0007669"/>
    <property type="project" value="UniProtKB-SubCell"/>
</dbReference>
<keyword evidence="4" id="KW-0812">Transmembrane</keyword>
<feature type="region of interest" description="Disordered" evidence="3">
    <location>
        <begin position="1"/>
        <end position="84"/>
    </location>
</feature>
<evidence type="ECO:0008006" key="7">
    <source>
        <dbReference type="Google" id="ProtNLM"/>
    </source>
</evidence>
<comment type="subcellular location">
    <subcellularLocation>
        <location evidence="1">Membrane</location>
    </subcellularLocation>
</comment>
<gene>
    <name evidence="5" type="ORF">nbrc107696_01950</name>
</gene>
<dbReference type="EMBL" id="BJOV01000001">
    <property type="protein sequence ID" value="GED99748.1"/>
    <property type="molecule type" value="Genomic_DNA"/>
</dbReference>
<dbReference type="PANTHER" id="PTHR37042">
    <property type="entry name" value="OUTER MEMBRANE PROTEIN RV1973"/>
    <property type="match status" value="1"/>
</dbReference>